<evidence type="ECO:0000313" key="2">
    <source>
        <dbReference type="Proteomes" id="UP000784294"/>
    </source>
</evidence>
<accession>A0A448WK45</accession>
<evidence type="ECO:0000313" key="1">
    <source>
        <dbReference type="EMBL" id="VEL13678.1"/>
    </source>
</evidence>
<name>A0A448WK45_9PLAT</name>
<proteinExistence type="predicted"/>
<dbReference type="EMBL" id="CAAALY010018545">
    <property type="protein sequence ID" value="VEL13678.1"/>
    <property type="molecule type" value="Genomic_DNA"/>
</dbReference>
<dbReference type="AlphaFoldDB" id="A0A448WK45"/>
<comment type="caution">
    <text evidence="1">The sequence shown here is derived from an EMBL/GenBank/DDBJ whole genome shotgun (WGS) entry which is preliminary data.</text>
</comment>
<sequence length="78" mass="8428">MLAVVLFLEQKPLSHSRPSVSHITIGPLIHRPTVRAPLGSCWESEAKSKLGGSLEEHGLSELMANALELPKTPYEPGS</sequence>
<organism evidence="1 2">
    <name type="scientific">Protopolystoma xenopodis</name>
    <dbReference type="NCBI Taxonomy" id="117903"/>
    <lineage>
        <taxon>Eukaryota</taxon>
        <taxon>Metazoa</taxon>
        <taxon>Spiralia</taxon>
        <taxon>Lophotrochozoa</taxon>
        <taxon>Platyhelminthes</taxon>
        <taxon>Monogenea</taxon>
        <taxon>Polyopisthocotylea</taxon>
        <taxon>Polystomatidea</taxon>
        <taxon>Polystomatidae</taxon>
        <taxon>Protopolystoma</taxon>
    </lineage>
</organism>
<dbReference type="Proteomes" id="UP000784294">
    <property type="component" value="Unassembled WGS sequence"/>
</dbReference>
<gene>
    <name evidence="1" type="ORF">PXEA_LOCUS7118</name>
</gene>
<reference evidence="1" key="1">
    <citation type="submission" date="2018-11" db="EMBL/GenBank/DDBJ databases">
        <authorList>
            <consortium name="Pathogen Informatics"/>
        </authorList>
    </citation>
    <scope>NUCLEOTIDE SEQUENCE</scope>
</reference>
<keyword evidence="2" id="KW-1185">Reference proteome</keyword>
<protein>
    <submittedName>
        <fullName evidence="1">Uncharacterized protein</fullName>
    </submittedName>
</protein>